<gene>
    <name evidence="2" type="ORF">SAMN05443245_6930</name>
</gene>
<accession>A0A1H1JNC3</accession>
<evidence type="ECO:0000313" key="2">
    <source>
        <dbReference type="EMBL" id="SDR51442.1"/>
    </source>
</evidence>
<keyword evidence="3" id="KW-1185">Reference proteome</keyword>
<evidence type="ECO:0008006" key="4">
    <source>
        <dbReference type="Google" id="ProtNLM"/>
    </source>
</evidence>
<organism evidence="2 3">
    <name type="scientific">Paraburkholderia fungorum</name>
    <dbReference type="NCBI Taxonomy" id="134537"/>
    <lineage>
        <taxon>Bacteria</taxon>
        <taxon>Pseudomonadati</taxon>
        <taxon>Pseudomonadota</taxon>
        <taxon>Betaproteobacteria</taxon>
        <taxon>Burkholderiales</taxon>
        <taxon>Burkholderiaceae</taxon>
        <taxon>Paraburkholderia</taxon>
    </lineage>
</organism>
<evidence type="ECO:0000256" key="1">
    <source>
        <dbReference type="SAM" id="SignalP"/>
    </source>
</evidence>
<protein>
    <recommendedName>
        <fullName evidence="4">Entericidin</fullName>
    </recommendedName>
</protein>
<feature type="chain" id="PRO_5010216299" description="Entericidin" evidence="1">
    <location>
        <begin position="27"/>
        <end position="48"/>
    </location>
</feature>
<reference evidence="3" key="1">
    <citation type="submission" date="2016-10" db="EMBL/GenBank/DDBJ databases">
        <authorList>
            <person name="Varghese N."/>
            <person name="Submissions S."/>
        </authorList>
    </citation>
    <scope>NUCLEOTIDE SEQUENCE [LARGE SCALE GENOMIC DNA]</scope>
    <source>
        <strain evidence="3">GAS106B</strain>
    </source>
</reference>
<name>A0A1H1JNC3_9BURK</name>
<dbReference type="EMBL" id="FNKP01000003">
    <property type="protein sequence ID" value="SDR51442.1"/>
    <property type="molecule type" value="Genomic_DNA"/>
</dbReference>
<keyword evidence="1" id="KW-0732">Signal</keyword>
<dbReference type="RefSeq" id="WP_171910377.1">
    <property type="nucleotide sequence ID" value="NZ_FNKP01000003.1"/>
</dbReference>
<feature type="signal peptide" evidence="1">
    <location>
        <begin position="1"/>
        <end position="26"/>
    </location>
</feature>
<dbReference type="Proteomes" id="UP000183487">
    <property type="component" value="Unassembled WGS sequence"/>
</dbReference>
<sequence>MKRSILVTVAAALFACGLGACKAAHHAGNDSMRAFGGIVAAMQTRLEL</sequence>
<proteinExistence type="predicted"/>
<dbReference type="AlphaFoldDB" id="A0A1H1JNC3"/>
<evidence type="ECO:0000313" key="3">
    <source>
        <dbReference type="Proteomes" id="UP000183487"/>
    </source>
</evidence>
<dbReference type="PROSITE" id="PS51257">
    <property type="entry name" value="PROKAR_LIPOPROTEIN"/>
    <property type="match status" value="1"/>
</dbReference>